<feature type="signal peptide" evidence="2">
    <location>
        <begin position="1"/>
        <end position="20"/>
    </location>
</feature>
<dbReference type="Proteomes" id="UP001233271">
    <property type="component" value="Chromosome 3"/>
</dbReference>
<feature type="domain" description="Protein CPL1-like" evidence="3">
    <location>
        <begin position="239"/>
        <end position="296"/>
    </location>
</feature>
<feature type="chain" id="PRO_5041466690" description="Protein CPL1-like domain-containing protein" evidence="2">
    <location>
        <begin position="21"/>
        <end position="310"/>
    </location>
</feature>
<keyword evidence="5" id="KW-1185">Reference proteome</keyword>
<dbReference type="InterPro" id="IPR048661">
    <property type="entry name" value="CPL1-like"/>
</dbReference>
<protein>
    <recommendedName>
        <fullName evidence="3">Protein CPL1-like domain-containing protein</fullName>
    </recommendedName>
</protein>
<organism evidence="4 5">
    <name type="scientific">Cutaneotrichosporon cavernicola</name>
    <dbReference type="NCBI Taxonomy" id="279322"/>
    <lineage>
        <taxon>Eukaryota</taxon>
        <taxon>Fungi</taxon>
        <taxon>Dikarya</taxon>
        <taxon>Basidiomycota</taxon>
        <taxon>Agaricomycotina</taxon>
        <taxon>Tremellomycetes</taxon>
        <taxon>Trichosporonales</taxon>
        <taxon>Trichosporonaceae</taxon>
        <taxon>Cutaneotrichosporon</taxon>
    </lineage>
</organism>
<dbReference type="InterPro" id="IPR038955">
    <property type="entry name" value="PriA/CPL1_fungi"/>
</dbReference>
<dbReference type="Pfam" id="PF21671">
    <property type="entry name" value="CPL1-like"/>
    <property type="match status" value="1"/>
</dbReference>
<keyword evidence="2" id="KW-0732">Signal</keyword>
<dbReference type="GeneID" id="85494916"/>
<sequence length="310" mass="32369">MRSAATLFLAAALFVARVRADYAFVECADPLLITSILTGVVNIILTAGSVADSYTGCPTYCQGTQGTTYSAYQPGLFGLLSSCYCTNIQPTSLHAVAGSNSAGNCPSGTYQVNYLGPPANLLDFTGCTTGGIPGSGSPAAFSTPNADQCFTTCQTYKYLILIPSSGPNFSCQCANFLTPGSSATCNVGVQNIYNNAAMAPSGGARKRRNQEMQKRIAENNSPCPRDTEACLIPGSDHAWECVDTSSDLESCGGCVTAVFDQPHRNATGVDCTIGAAVGGASCSRGICKQWRCTRGVVFTRFPANANAFFM</sequence>
<proteinExistence type="predicted"/>
<feature type="region of interest" description="Disordered" evidence="1">
    <location>
        <begin position="200"/>
        <end position="220"/>
    </location>
</feature>
<dbReference type="KEGG" id="ccac:CcaHIS019_0311160"/>
<dbReference type="PANTHER" id="PTHR35192:SF2">
    <property type="entry name" value="APPLE DOMAIN-CONTAINING PROTEIN"/>
    <property type="match status" value="1"/>
</dbReference>
<dbReference type="RefSeq" id="XP_060456311.1">
    <property type="nucleotide sequence ID" value="XM_060599637.1"/>
</dbReference>
<accession>A0AA48L323</accession>
<reference evidence="4" key="1">
    <citation type="journal article" date="2023" name="BMC Genomics">
        <title>Chromosome-level genome assemblies of Cutaneotrichosporon spp. (Trichosporonales, Basidiomycota) reveal imbalanced evolution between nucleotide sequences and chromosome synteny.</title>
        <authorList>
            <person name="Kobayashi Y."/>
            <person name="Kayamori A."/>
            <person name="Aoki K."/>
            <person name="Shiwa Y."/>
            <person name="Matsutani M."/>
            <person name="Fujita N."/>
            <person name="Sugita T."/>
            <person name="Iwasaki W."/>
            <person name="Tanaka N."/>
            <person name="Takashima M."/>
        </authorList>
    </citation>
    <scope>NUCLEOTIDE SEQUENCE</scope>
    <source>
        <strain evidence="4">HIS019</strain>
    </source>
</reference>
<evidence type="ECO:0000259" key="3">
    <source>
        <dbReference type="Pfam" id="PF21671"/>
    </source>
</evidence>
<dbReference type="PANTHER" id="PTHR35192">
    <property type="entry name" value="PROTEIN, PUTATIVE-RELATED"/>
    <property type="match status" value="1"/>
</dbReference>
<gene>
    <name evidence="4" type="ORF">CcaverHIS019_0311160</name>
</gene>
<evidence type="ECO:0000313" key="5">
    <source>
        <dbReference type="Proteomes" id="UP001233271"/>
    </source>
</evidence>
<evidence type="ECO:0000256" key="2">
    <source>
        <dbReference type="SAM" id="SignalP"/>
    </source>
</evidence>
<dbReference type="EMBL" id="AP028214">
    <property type="protein sequence ID" value="BEI91046.1"/>
    <property type="molecule type" value="Genomic_DNA"/>
</dbReference>
<evidence type="ECO:0000256" key="1">
    <source>
        <dbReference type="SAM" id="MobiDB-lite"/>
    </source>
</evidence>
<dbReference type="AlphaFoldDB" id="A0AA48L323"/>
<evidence type="ECO:0000313" key="4">
    <source>
        <dbReference type="EMBL" id="BEI91046.1"/>
    </source>
</evidence>
<name>A0AA48L323_9TREE</name>